<evidence type="ECO:0000313" key="3">
    <source>
        <dbReference type="EMBL" id="OGE28339.1"/>
    </source>
</evidence>
<dbReference type="EMBL" id="MFCP01000020">
    <property type="protein sequence ID" value="OGE28339.1"/>
    <property type="molecule type" value="Genomic_DNA"/>
</dbReference>
<dbReference type="AlphaFoldDB" id="A0A1F5JIC2"/>
<dbReference type="Pfam" id="PF13205">
    <property type="entry name" value="Big_5"/>
    <property type="match status" value="1"/>
</dbReference>
<name>A0A1F5JIC2_9BACT</name>
<gene>
    <name evidence="3" type="ORF">A2867_05000</name>
</gene>
<evidence type="ECO:0000313" key="4">
    <source>
        <dbReference type="Proteomes" id="UP000177555"/>
    </source>
</evidence>
<accession>A0A1F5JIC2</accession>
<organism evidence="3 4">
    <name type="scientific">Candidatus Daviesbacteria bacterium RIFCSPHIGHO2_01_FULL_40_11</name>
    <dbReference type="NCBI Taxonomy" id="1797762"/>
    <lineage>
        <taxon>Bacteria</taxon>
        <taxon>Candidatus Daviesiibacteriota</taxon>
    </lineage>
</organism>
<dbReference type="Proteomes" id="UP000177555">
    <property type="component" value="Unassembled WGS sequence"/>
</dbReference>
<feature type="domain" description="SbsA Ig-like" evidence="2">
    <location>
        <begin position="43"/>
        <end position="122"/>
    </location>
</feature>
<evidence type="ECO:0000259" key="2">
    <source>
        <dbReference type="Pfam" id="PF13205"/>
    </source>
</evidence>
<keyword evidence="1" id="KW-0732">Signal</keyword>
<comment type="caution">
    <text evidence="3">The sequence shown here is derived from an EMBL/GenBank/DDBJ whole genome shotgun (WGS) entry which is preliminary data.</text>
</comment>
<proteinExistence type="predicted"/>
<reference evidence="3 4" key="1">
    <citation type="journal article" date="2016" name="Nat. Commun.">
        <title>Thousands of microbial genomes shed light on interconnected biogeochemical processes in an aquifer system.</title>
        <authorList>
            <person name="Anantharaman K."/>
            <person name="Brown C.T."/>
            <person name="Hug L.A."/>
            <person name="Sharon I."/>
            <person name="Castelle C.J."/>
            <person name="Probst A.J."/>
            <person name="Thomas B.C."/>
            <person name="Singh A."/>
            <person name="Wilkins M.J."/>
            <person name="Karaoz U."/>
            <person name="Brodie E.L."/>
            <person name="Williams K.H."/>
            <person name="Hubbard S.S."/>
            <person name="Banfield J.F."/>
        </authorList>
    </citation>
    <scope>NUCLEOTIDE SEQUENCE [LARGE SCALE GENOMIC DNA]</scope>
</reference>
<protein>
    <recommendedName>
        <fullName evidence="2">SbsA Ig-like domain-containing protein</fullName>
    </recommendedName>
</protein>
<dbReference type="InterPro" id="IPR032812">
    <property type="entry name" value="SbsA_Ig"/>
</dbReference>
<sequence length="147" mass="16402">MKNLKSVAILIIVLLAGVFFWKSRTPPAPSTPPTPSVTVSLSDKPQIVSTKPNPLNETIISAAEIVEITFNRPLENVGEFKVRIEPKIDFKVELSSDRKTAKIIPNKPYQLGTTYTLFIGPDSKFDGVGRWGEEKIYHFKTIAYRGV</sequence>
<evidence type="ECO:0000256" key="1">
    <source>
        <dbReference type="ARBA" id="ARBA00022729"/>
    </source>
</evidence>